<dbReference type="EMBL" id="HG994356">
    <property type="protein sequence ID" value="CAF2136578.1"/>
    <property type="molecule type" value="Genomic_DNA"/>
</dbReference>
<keyword evidence="2" id="KW-0809">Transit peptide</keyword>
<dbReference type="FunFam" id="3.50.7.10:FF:000001">
    <property type="entry name" value="60 kDa chaperonin"/>
    <property type="match status" value="1"/>
</dbReference>
<protein>
    <submittedName>
        <fullName evidence="5">(rape) hypothetical protein</fullName>
    </submittedName>
</protein>
<dbReference type="InterPro" id="IPR027413">
    <property type="entry name" value="GROEL-like_equatorial_sf"/>
</dbReference>
<dbReference type="InterPro" id="IPR001844">
    <property type="entry name" value="Cpn60/GroEL"/>
</dbReference>
<dbReference type="SUPFAM" id="SSF48592">
    <property type="entry name" value="GroEL equatorial domain-like"/>
    <property type="match status" value="1"/>
</dbReference>
<dbReference type="PRINTS" id="PR00298">
    <property type="entry name" value="CHAPERONIN60"/>
</dbReference>
<reference evidence="5" key="1">
    <citation type="submission" date="2021-01" db="EMBL/GenBank/DDBJ databases">
        <authorList>
            <consortium name="Genoscope - CEA"/>
            <person name="William W."/>
        </authorList>
    </citation>
    <scope>NUCLEOTIDE SEQUENCE</scope>
</reference>
<keyword evidence="3" id="KW-0143">Chaperone</keyword>
<dbReference type="SUPFAM" id="SSF54849">
    <property type="entry name" value="GroEL-intermediate domain like"/>
    <property type="match status" value="2"/>
</dbReference>
<sequence length="664" mass="71002">MSSAVDATGNPIPTSAVLTASAKHIGLRCMPENVAFLKCKKNDPNPEKCLDKGRDVTRCVLGLLKDLHQKCQKEMDDYVGCMYYYTNEFDLCRKEQEAFEKSRSGQGKKPQLPRKLLVVRAGGKRILYGKDSREALQAGIDKLADAVSVTLGPRGRNVVLAESDTIKVINDGVTIAKAIELSDTIENAGATLIQEVVAIKMNESAGDGTTTAIILAREMIKAGSLAIAFGANAVSVKNGMNKTVKELVRVLQMKSFPVKGKSDVKAVASISAGNDEFVGNLIAETVEKIGPDGVISIETSSTSETSVIVEEGMKFDKGYMSPHFITNQEKSTVEFDKAKILVTDQKITSAKELVPLLEKTSQLSVPLLIIAEDISAEVLEILVVNKKQGLINVAVVKCPGMLDGKKALLQDIALMTGADYLAGDLGMSLMGATSDQLGVARKVTITANSTTIVADPSTKPEIQARIAQMKKDLAETDNSYMTGKIAERIAKLSGGVAVIKVGGHTETELEDRKLRIEDAKNATFAAMREGIVPGGGATYIHLLDEIPRIKKNLMEDLYEQIGADIVATALTAPAMVIATNAGVDGSVVVEKTRELEWRSGYNAMSGRYEDLINAGIADPCKVSRFALQNAVSVAGIVLTTQAVLVEKIKQPKPAVPEVPGIPTS</sequence>
<evidence type="ECO:0000256" key="2">
    <source>
        <dbReference type="ARBA" id="ARBA00022946"/>
    </source>
</evidence>
<dbReference type="GO" id="GO:0042026">
    <property type="term" value="P:protein refolding"/>
    <property type="evidence" value="ECO:0007669"/>
    <property type="project" value="InterPro"/>
</dbReference>
<dbReference type="NCBIfam" id="NF000592">
    <property type="entry name" value="PRK00013.1"/>
    <property type="match status" value="1"/>
</dbReference>
<dbReference type="CDD" id="cd03344">
    <property type="entry name" value="GroEL"/>
    <property type="match status" value="1"/>
</dbReference>
<dbReference type="PROSITE" id="PS51808">
    <property type="entry name" value="CHCH"/>
    <property type="match status" value="2"/>
</dbReference>
<proteinExistence type="inferred from homology"/>
<dbReference type="Gene3D" id="3.50.7.10">
    <property type="entry name" value="GroEL"/>
    <property type="match status" value="1"/>
</dbReference>
<evidence type="ECO:0000256" key="3">
    <source>
        <dbReference type="ARBA" id="ARBA00023186"/>
    </source>
</evidence>
<dbReference type="Proteomes" id="UP001295469">
    <property type="component" value="Chromosome A02"/>
</dbReference>
<dbReference type="InterPro" id="IPR002423">
    <property type="entry name" value="Cpn60/GroEL/TCP-1"/>
</dbReference>
<dbReference type="GO" id="GO:0005524">
    <property type="term" value="F:ATP binding"/>
    <property type="evidence" value="ECO:0007669"/>
    <property type="project" value="InterPro"/>
</dbReference>
<accession>A0A816WM03</accession>
<dbReference type="NCBIfam" id="NF009487">
    <property type="entry name" value="PRK12849.1"/>
    <property type="match status" value="1"/>
</dbReference>
<dbReference type="InterPro" id="IPR027409">
    <property type="entry name" value="GroEL-like_apical_dom_sf"/>
</dbReference>
<dbReference type="AlphaFoldDB" id="A0A816WM03"/>
<evidence type="ECO:0000313" key="5">
    <source>
        <dbReference type="EMBL" id="CAF2136578.1"/>
    </source>
</evidence>
<dbReference type="NCBIfam" id="TIGR02348">
    <property type="entry name" value="GroEL"/>
    <property type="match status" value="1"/>
</dbReference>
<name>A0A816WM03_BRANA</name>
<comment type="similarity">
    <text evidence="1 4">Belongs to the chaperonin (HSP60) family.</text>
</comment>
<dbReference type="NCBIfam" id="NF009489">
    <property type="entry name" value="PRK12851.1"/>
    <property type="match status" value="1"/>
</dbReference>
<dbReference type="Pfam" id="PF00118">
    <property type="entry name" value="Cpn60_TCP1"/>
    <property type="match status" value="1"/>
</dbReference>
<evidence type="ECO:0000256" key="4">
    <source>
        <dbReference type="RuleBase" id="RU000418"/>
    </source>
</evidence>
<dbReference type="PANTHER" id="PTHR45633">
    <property type="entry name" value="60 KDA HEAT SHOCK PROTEIN, MITOCHONDRIAL"/>
    <property type="match status" value="1"/>
</dbReference>
<dbReference type="InterPro" id="IPR027410">
    <property type="entry name" value="TCP-1-like_intermed_sf"/>
</dbReference>
<gene>
    <name evidence="5" type="ORF">DARMORV10_A02P05100.1</name>
</gene>
<dbReference type="GO" id="GO:0140662">
    <property type="term" value="F:ATP-dependent protein folding chaperone"/>
    <property type="evidence" value="ECO:0007669"/>
    <property type="project" value="InterPro"/>
</dbReference>
<evidence type="ECO:0000256" key="1">
    <source>
        <dbReference type="ARBA" id="ARBA00006607"/>
    </source>
</evidence>
<dbReference type="SUPFAM" id="SSF52029">
    <property type="entry name" value="GroEL apical domain-like"/>
    <property type="match status" value="1"/>
</dbReference>
<organism evidence="5">
    <name type="scientific">Brassica napus</name>
    <name type="common">Rape</name>
    <dbReference type="NCBI Taxonomy" id="3708"/>
    <lineage>
        <taxon>Eukaryota</taxon>
        <taxon>Viridiplantae</taxon>
        <taxon>Streptophyta</taxon>
        <taxon>Embryophyta</taxon>
        <taxon>Tracheophyta</taxon>
        <taxon>Spermatophyta</taxon>
        <taxon>Magnoliopsida</taxon>
        <taxon>eudicotyledons</taxon>
        <taxon>Gunneridae</taxon>
        <taxon>Pentapetalae</taxon>
        <taxon>rosids</taxon>
        <taxon>malvids</taxon>
        <taxon>Brassicales</taxon>
        <taxon>Brassicaceae</taxon>
        <taxon>Brassiceae</taxon>
        <taxon>Brassica</taxon>
    </lineage>
</organism>
<dbReference type="Gene3D" id="1.10.560.10">
    <property type="entry name" value="GroEL-like equatorial domain"/>
    <property type="match status" value="1"/>
</dbReference>
<dbReference type="NCBIfam" id="NF009488">
    <property type="entry name" value="PRK12850.1"/>
    <property type="match status" value="1"/>
</dbReference>
<dbReference type="Gene3D" id="3.30.260.10">
    <property type="entry name" value="TCP-1-like chaperonin intermediate domain"/>
    <property type="match status" value="1"/>
</dbReference>